<accession>A0A378I0T0</accession>
<dbReference type="SUPFAM" id="SSF48403">
    <property type="entry name" value="Ankyrin repeat"/>
    <property type="match status" value="1"/>
</dbReference>
<dbReference type="Gene3D" id="1.25.40.20">
    <property type="entry name" value="Ankyrin repeat-containing domain"/>
    <property type="match status" value="1"/>
</dbReference>
<dbReference type="InterPro" id="IPR036770">
    <property type="entry name" value="Ankyrin_rpt-contain_sf"/>
</dbReference>
<name>A0A378I0T0_9GAMM</name>
<dbReference type="Pfam" id="PF12796">
    <property type="entry name" value="Ank_2"/>
    <property type="match status" value="1"/>
</dbReference>
<dbReference type="Proteomes" id="UP000254968">
    <property type="component" value="Unassembled WGS sequence"/>
</dbReference>
<dbReference type="PROSITE" id="PS50088">
    <property type="entry name" value="ANK_REPEAT"/>
    <property type="match status" value="2"/>
</dbReference>
<dbReference type="NCBIfam" id="NF043029">
    <property type="entry name" value="T4SS_AnkY"/>
    <property type="match status" value="1"/>
</dbReference>
<dbReference type="EMBL" id="UGNV01000001">
    <property type="protein sequence ID" value="STX28807.1"/>
    <property type="molecule type" value="Genomic_DNA"/>
</dbReference>
<keyword evidence="1" id="KW-0677">Repeat</keyword>
<dbReference type="InterPro" id="IPR002110">
    <property type="entry name" value="Ankyrin_rpt"/>
</dbReference>
<dbReference type="SMART" id="SM00248">
    <property type="entry name" value="ANK"/>
    <property type="match status" value="2"/>
</dbReference>
<evidence type="ECO:0000256" key="3">
    <source>
        <dbReference type="PROSITE-ProRule" id="PRU00023"/>
    </source>
</evidence>
<protein>
    <submittedName>
        <fullName evidence="4">Ankyrin-repeat containing protein. Substrate of the Dot/Icm secretion system</fullName>
    </submittedName>
</protein>
<evidence type="ECO:0000313" key="4">
    <source>
        <dbReference type="EMBL" id="STX28807.1"/>
    </source>
</evidence>
<reference evidence="4 5" key="1">
    <citation type="submission" date="2018-06" db="EMBL/GenBank/DDBJ databases">
        <authorList>
            <consortium name="Pathogen Informatics"/>
            <person name="Doyle S."/>
        </authorList>
    </citation>
    <scope>NUCLEOTIDE SEQUENCE [LARGE SCALE GENOMIC DNA]</scope>
    <source>
        <strain evidence="4 5">NCTC13315</strain>
    </source>
</reference>
<dbReference type="AlphaFoldDB" id="A0A378I0T0"/>
<gene>
    <name evidence="4" type="primary">AnkY</name>
    <name evidence="4" type="ORF">NCTC13315_01341</name>
</gene>
<sequence>MGKVILIHANCVNPEARGDYTFAGNIAKDLVKEITKSQENIDVILVSSLDGISQFVSLYGPVVNNRVNIENTSIGLSSLEKFDAIENTVVAFIDANRCKYAAADIVKRVLDPESKLLVVGNVNKQAYDTVFAQLGYRHYLRNKQPGLYELFSESDLFLASAGLSNERLGLPAINKAKDLPELSSEQQSMLPSGNYGFMYVNAALEWTAYELIAQYIKLSNQDEYILVGDFNNSKPEIELFYKLDDSLPAIKKSFPPIQFYQSLPNHLMRKMVAGATATLVASTGVTSTLEAMQDNKLPFYQDIDTNENFVTAYLIAVKSIFSNDTSLFGGMPQLLIELSNLLFAEKPLSNQEIERTQELLSMSSVSSRLVETNQKIIEQANGKIAPKLLSFIHQGRSTQQQVQLATVCTSLRKPGETGSPVHEQALRRAAAWGRLFELKVLIKAIPNDLDKKDVTLERTALHWAVACQNLDCARVLVKAGVSLDLQDKEGKTPLHKAVANGDKPMIEMLILAGARSNILDKASKKPKDCAPDKDTLLFMQQCRELRQPISAYS</sequence>
<keyword evidence="5" id="KW-1185">Reference proteome</keyword>
<dbReference type="InterPro" id="IPR050018">
    <property type="entry name" value="T4SS_AnkY"/>
</dbReference>
<dbReference type="GO" id="GO:0085020">
    <property type="term" value="P:protein K6-linked ubiquitination"/>
    <property type="evidence" value="ECO:0007669"/>
    <property type="project" value="TreeGrafter"/>
</dbReference>
<dbReference type="OrthoDB" id="5642684at2"/>
<evidence type="ECO:0000313" key="5">
    <source>
        <dbReference type="Proteomes" id="UP000254968"/>
    </source>
</evidence>
<feature type="repeat" description="ANK" evidence="3">
    <location>
        <begin position="456"/>
        <end position="488"/>
    </location>
</feature>
<dbReference type="RefSeq" id="WP_115302526.1">
    <property type="nucleotide sequence ID" value="NZ_CAAAHO010000001.1"/>
</dbReference>
<keyword evidence="2 3" id="KW-0040">ANK repeat</keyword>
<proteinExistence type="predicted"/>
<dbReference type="PROSITE" id="PS50297">
    <property type="entry name" value="ANK_REP_REGION"/>
    <property type="match status" value="2"/>
</dbReference>
<organism evidence="4 5">
    <name type="scientific">Legionella beliardensis</name>
    <dbReference type="NCBI Taxonomy" id="91822"/>
    <lineage>
        <taxon>Bacteria</taxon>
        <taxon>Pseudomonadati</taxon>
        <taxon>Pseudomonadota</taxon>
        <taxon>Gammaproteobacteria</taxon>
        <taxon>Legionellales</taxon>
        <taxon>Legionellaceae</taxon>
        <taxon>Legionella</taxon>
    </lineage>
</organism>
<evidence type="ECO:0000256" key="2">
    <source>
        <dbReference type="ARBA" id="ARBA00023043"/>
    </source>
</evidence>
<evidence type="ECO:0000256" key="1">
    <source>
        <dbReference type="ARBA" id="ARBA00022737"/>
    </source>
</evidence>
<dbReference type="PANTHER" id="PTHR24171:SF8">
    <property type="entry name" value="BRCA1-ASSOCIATED RING DOMAIN PROTEIN 1"/>
    <property type="match status" value="1"/>
</dbReference>
<dbReference type="PANTHER" id="PTHR24171">
    <property type="entry name" value="ANKYRIN REPEAT DOMAIN-CONTAINING PROTEIN 39-RELATED"/>
    <property type="match status" value="1"/>
</dbReference>
<feature type="repeat" description="ANK" evidence="3">
    <location>
        <begin position="489"/>
        <end position="521"/>
    </location>
</feature>
<dbReference type="GO" id="GO:0004842">
    <property type="term" value="F:ubiquitin-protein transferase activity"/>
    <property type="evidence" value="ECO:0007669"/>
    <property type="project" value="TreeGrafter"/>
</dbReference>